<keyword evidence="1" id="KW-0812">Transmembrane</keyword>
<dbReference type="InterPro" id="IPR006966">
    <property type="entry name" value="Peroxin-3"/>
</dbReference>
<dbReference type="EMBL" id="RCHU01001259">
    <property type="protein sequence ID" value="TKR63986.1"/>
    <property type="molecule type" value="Genomic_DNA"/>
</dbReference>
<dbReference type="GO" id="GO:0005778">
    <property type="term" value="C:peroxisomal membrane"/>
    <property type="evidence" value="ECO:0007669"/>
    <property type="project" value="InterPro"/>
</dbReference>
<comment type="caution">
    <text evidence="2">The sequence shown here is derived from an EMBL/GenBank/DDBJ whole genome shotgun (WGS) entry which is preliminary data.</text>
</comment>
<accession>A0A4U5M553</accession>
<evidence type="ECO:0000313" key="2">
    <source>
        <dbReference type="EMBL" id="TKR63986.1"/>
    </source>
</evidence>
<evidence type="ECO:0000256" key="1">
    <source>
        <dbReference type="SAM" id="Phobius"/>
    </source>
</evidence>
<protein>
    <submittedName>
        <fullName evidence="2">Phosphatase 2C family protein</fullName>
    </submittedName>
</protein>
<reference evidence="2" key="1">
    <citation type="submission" date="2018-10" db="EMBL/GenBank/DDBJ databases">
        <title>Population genomic analysis revealed the cold adaptation of white poplar.</title>
        <authorList>
            <person name="Liu Y.-J."/>
        </authorList>
    </citation>
    <scope>NUCLEOTIDE SEQUENCE [LARGE SCALE GENOMIC DNA]</scope>
    <source>
        <strain evidence="2">PAL-ZL1</strain>
    </source>
</reference>
<dbReference type="Pfam" id="PF04882">
    <property type="entry name" value="Peroxin-3"/>
    <property type="match status" value="2"/>
</dbReference>
<name>A0A4U5M553_POPAL</name>
<feature type="transmembrane region" description="Helical" evidence="1">
    <location>
        <begin position="124"/>
        <end position="144"/>
    </location>
</feature>
<dbReference type="AlphaFoldDB" id="A0A4U5M553"/>
<organism evidence="2">
    <name type="scientific">Populus alba</name>
    <name type="common">White poplar</name>
    <dbReference type="NCBI Taxonomy" id="43335"/>
    <lineage>
        <taxon>Eukaryota</taxon>
        <taxon>Viridiplantae</taxon>
        <taxon>Streptophyta</taxon>
        <taxon>Embryophyta</taxon>
        <taxon>Tracheophyta</taxon>
        <taxon>Spermatophyta</taxon>
        <taxon>Magnoliopsida</taxon>
        <taxon>eudicotyledons</taxon>
        <taxon>Gunneridae</taxon>
        <taxon>Pentapetalae</taxon>
        <taxon>rosids</taxon>
        <taxon>fabids</taxon>
        <taxon>Malpighiales</taxon>
        <taxon>Salicaceae</taxon>
        <taxon>Saliceae</taxon>
        <taxon>Populus</taxon>
    </lineage>
</organism>
<dbReference type="PANTHER" id="PTHR28080">
    <property type="entry name" value="PEROXISOMAL BIOGENESIS FACTOR 3"/>
    <property type="match status" value="1"/>
</dbReference>
<keyword evidence="1" id="KW-1133">Transmembrane helix</keyword>
<dbReference type="STRING" id="43335.A0A4U5M553"/>
<gene>
    <name evidence="2" type="ORF">D5086_0000320210</name>
</gene>
<dbReference type="PANTHER" id="PTHR28080:SF1">
    <property type="entry name" value="PEROXISOMAL BIOGENESIS FACTOR 3"/>
    <property type="match status" value="1"/>
</dbReference>
<feature type="transmembrane region" description="Helical" evidence="1">
    <location>
        <begin position="15"/>
        <end position="32"/>
    </location>
</feature>
<sequence length="374" mass="42279">MLSLRNFWRRHRSKILITASVLGSGYFLYRLYNAREQRLADMEREFARQRANDELIKAQLQVHFENVQLIADTTTLPHAMQYLRSRIAEELDLSQLTERLQKGKGKPYTLTSSEKLELWDRLKILSFTQMVVSLWAVTILSLYIKVQVNILGRHLYIDTARGLGSSLLLENVDLIDRDDQQKFLAGADFLANNGLLALISNIQAVVTEVIEGKKLIDLFNTTSFHETVMQILDKFMSVGSLHQWIDYLMSEDSGHSKLGTSSSIDDTVLPNSTNFDQLMVEARTVLSSAEFGKIMGISLKVAVDALVEDMEAQCQSTGASLTSGIPLAKLLSRVMQIVPSLLREASQNQFIQIIWTVPEVELFFTLLYANNLVD</sequence>
<dbReference type="GO" id="GO:0030674">
    <property type="term" value="F:protein-macromolecule adaptor activity"/>
    <property type="evidence" value="ECO:0007669"/>
    <property type="project" value="TreeGrafter"/>
</dbReference>
<proteinExistence type="predicted"/>
<keyword evidence="1" id="KW-0472">Membrane</keyword>
<dbReference type="GO" id="GO:0045046">
    <property type="term" value="P:protein import into peroxisome membrane"/>
    <property type="evidence" value="ECO:0007669"/>
    <property type="project" value="TreeGrafter"/>
</dbReference>